<gene>
    <name evidence="4" type="ORF">GCM10009760_43390</name>
</gene>
<evidence type="ECO:0000313" key="4">
    <source>
        <dbReference type="EMBL" id="GAA2149808.1"/>
    </source>
</evidence>
<dbReference type="SUPFAM" id="SSF53335">
    <property type="entry name" value="S-adenosyl-L-methionine-dependent methyltransferases"/>
    <property type="match status" value="1"/>
</dbReference>
<dbReference type="CDD" id="cd02440">
    <property type="entry name" value="AdoMet_MTases"/>
    <property type="match status" value="1"/>
</dbReference>
<dbReference type="PANTHER" id="PTHR43167">
    <property type="entry name" value="PUTATIVE (AFU_ORTHOLOGUE AFUA_6G01830)-RELATED"/>
    <property type="match status" value="1"/>
</dbReference>
<dbReference type="Proteomes" id="UP001422759">
    <property type="component" value="Unassembled WGS sequence"/>
</dbReference>
<dbReference type="GO" id="GO:0008168">
    <property type="term" value="F:methyltransferase activity"/>
    <property type="evidence" value="ECO:0007669"/>
    <property type="project" value="UniProtKB-KW"/>
</dbReference>
<dbReference type="PANTHER" id="PTHR43167:SF1">
    <property type="entry name" value="PUTATIVE (AFU_ORTHOLOGUE AFUA_6G01830)-RELATED"/>
    <property type="match status" value="1"/>
</dbReference>
<protein>
    <submittedName>
        <fullName evidence="4">Class I SAM-dependent methyltransferase</fullName>
    </submittedName>
</protein>
<proteinExistence type="predicted"/>
<name>A0ABN2ZXU1_9ACTN</name>
<dbReference type="GO" id="GO:0032259">
    <property type="term" value="P:methylation"/>
    <property type="evidence" value="ECO:0007669"/>
    <property type="project" value="UniProtKB-KW"/>
</dbReference>
<evidence type="ECO:0000256" key="1">
    <source>
        <dbReference type="ARBA" id="ARBA00022603"/>
    </source>
</evidence>
<evidence type="ECO:0000256" key="2">
    <source>
        <dbReference type="ARBA" id="ARBA00022679"/>
    </source>
</evidence>
<keyword evidence="1 4" id="KW-0489">Methyltransferase</keyword>
<dbReference type="PROSITE" id="PS51682">
    <property type="entry name" value="SAM_OMT_I"/>
    <property type="match status" value="1"/>
</dbReference>
<keyword evidence="5" id="KW-1185">Reference proteome</keyword>
<reference evidence="4 5" key="1">
    <citation type="journal article" date="2019" name="Int. J. Syst. Evol. Microbiol.">
        <title>The Global Catalogue of Microorganisms (GCM) 10K type strain sequencing project: providing services to taxonomists for standard genome sequencing and annotation.</title>
        <authorList>
            <consortium name="The Broad Institute Genomics Platform"/>
            <consortium name="The Broad Institute Genome Sequencing Center for Infectious Disease"/>
            <person name="Wu L."/>
            <person name="Ma J."/>
        </authorList>
    </citation>
    <scope>NUCLEOTIDE SEQUENCE [LARGE SCALE GENOMIC DNA]</scope>
    <source>
        <strain evidence="4 5">JCM 14560</strain>
    </source>
</reference>
<keyword evidence="3" id="KW-0949">S-adenosyl-L-methionine</keyword>
<dbReference type="Pfam" id="PF13578">
    <property type="entry name" value="Methyltransf_24"/>
    <property type="match status" value="1"/>
</dbReference>
<dbReference type="InterPro" id="IPR002935">
    <property type="entry name" value="SAM_O-MeTrfase"/>
</dbReference>
<dbReference type="EMBL" id="BAAANT010000027">
    <property type="protein sequence ID" value="GAA2149808.1"/>
    <property type="molecule type" value="Genomic_DNA"/>
</dbReference>
<organism evidence="4 5">
    <name type="scientific">Kitasatospora kazusensis</name>
    <dbReference type="NCBI Taxonomy" id="407974"/>
    <lineage>
        <taxon>Bacteria</taxon>
        <taxon>Bacillati</taxon>
        <taxon>Actinomycetota</taxon>
        <taxon>Actinomycetes</taxon>
        <taxon>Kitasatosporales</taxon>
        <taxon>Streptomycetaceae</taxon>
        <taxon>Kitasatospora</taxon>
    </lineage>
</organism>
<sequence>MPANESRSSTDRTEGANSLHDPKVAELLAALYQASEQDDAIVGRALAGVAGRAVPPSLTESVELVAEALLPVQPRVGELLYLLVRSLRPTHVVEFGTSFGISLIHLAAGVRDNGFGSVVGSELSASKVVQARKNLAAVGLSDLVEIREGDARETLATVPGPIDLILLDGWKDICLPVLELLEPKMHPGTVVLADNLSMLPPEYLDRVRTGGDYVSVDLPVGEGIELSTRITVS</sequence>
<dbReference type="Gene3D" id="3.40.50.150">
    <property type="entry name" value="Vaccinia Virus protein VP39"/>
    <property type="match status" value="1"/>
</dbReference>
<keyword evidence="2" id="KW-0808">Transferase</keyword>
<comment type="caution">
    <text evidence="4">The sequence shown here is derived from an EMBL/GenBank/DDBJ whole genome shotgun (WGS) entry which is preliminary data.</text>
</comment>
<evidence type="ECO:0000313" key="5">
    <source>
        <dbReference type="Proteomes" id="UP001422759"/>
    </source>
</evidence>
<dbReference type="InterPro" id="IPR029063">
    <property type="entry name" value="SAM-dependent_MTases_sf"/>
</dbReference>
<evidence type="ECO:0000256" key="3">
    <source>
        <dbReference type="ARBA" id="ARBA00022691"/>
    </source>
</evidence>
<accession>A0ABN2ZXU1</accession>
<dbReference type="RefSeq" id="WP_344467559.1">
    <property type="nucleotide sequence ID" value="NZ_BAAANT010000027.1"/>
</dbReference>